<dbReference type="PANTHER" id="PTHR24260">
    <property type="match status" value="1"/>
</dbReference>
<reference evidence="2" key="2">
    <citation type="submission" date="2015-06" db="UniProtKB">
        <authorList>
            <consortium name="EnsemblMetazoa"/>
        </authorList>
    </citation>
    <scope>IDENTIFICATION</scope>
</reference>
<evidence type="ECO:0000313" key="3">
    <source>
        <dbReference type="Proteomes" id="UP000015102"/>
    </source>
</evidence>
<keyword evidence="3" id="KW-1185">Reference proteome</keyword>
<dbReference type="PROSITE" id="PS00135">
    <property type="entry name" value="TRYPSIN_SER"/>
    <property type="match status" value="1"/>
</dbReference>
<dbReference type="InterPro" id="IPR043504">
    <property type="entry name" value="Peptidase_S1_PA_chymotrypsin"/>
</dbReference>
<dbReference type="PROSITE" id="PS50240">
    <property type="entry name" value="TRYPSIN_DOM"/>
    <property type="match status" value="1"/>
</dbReference>
<dbReference type="GO" id="GO:0004252">
    <property type="term" value="F:serine-type endopeptidase activity"/>
    <property type="evidence" value="ECO:0007669"/>
    <property type="project" value="InterPro"/>
</dbReference>
<dbReference type="OMA" id="PSHNICT"/>
<dbReference type="InterPro" id="IPR001254">
    <property type="entry name" value="Trypsin_dom"/>
</dbReference>
<dbReference type="Proteomes" id="UP000015102">
    <property type="component" value="Unassembled WGS sequence"/>
</dbReference>
<sequence>LLPNLIRLGGENLNTTKKYDFKVQEIIVHPDYDPNLAYNDIALIQISGRSVDYPICLWANFDPGTESVTATGYGHKEFAGEISNILQKICAGDLEGIKDTCQGDSGGPIFMKKLFTPYAIGLTSFGGSCAHGIPAVYTRISEYLDWIENIVWGSLEAFL</sequence>
<dbReference type="InterPro" id="IPR051333">
    <property type="entry name" value="CLIP_Serine_Protease"/>
</dbReference>
<organism evidence="2 3">
    <name type="scientific">Megaselia scalaris</name>
    <name type="common">Humpbacked fly</name>
    <name type="synonym">Phora scalaris</name>
    <dbReference type="NCBI Taxonomy" id="36166"/>
    <lineage>
        <taxon>Eukaryota</taxon>
        <taxon>Metazoa</taxon>
        <taxon>Ecdysozoa</taxon>
        <taxon>Arthropoda</taxon>
        <taxon>Hexapoda</taxon>
        <taxon>Insecta</taxon>
        <taxon>Pterygota</taxon>
        <taxon>Neoptera</taxon>
        <taxon>Endopterygota</taxon>
        <taxon>Diptera</taxon>
        <taxon>Brachycera</taxon>
        <taxon>Muscomorpha</taxon>
        <taxon>Platypezoidea</taxon>
        <taxon>Phoridae</taxon>
        <taxon>Megaseliini</taxon>
        <taxon>Megaselia</taxon>
    </lineage>
</organism>
<dbReference type="InterPro" id="IPR009003">
    <property type="entry name" value="Peptidase_S1_PA"/>
</dbReference>
<dbReference type="Gene3D" id="2.40.10.10">
    <property type="entry name" value="Trypsin-like serine proteases"/>
    <property type="match status" value="2"/>
</dbReference>
<dbReference type="EnsemblMetazoa" id="MESCA009937-RA">
    <property type="protein sequence ID" value="MESCA009937-PA"/>
    <property type="gene ID" value="MESCA009937"/>
</dbReference>
<dbReference type="STRING" id="36166.T1H183"/>
<reference evidence="3" key="1">
    <citation type="submission" date="2013-02" db="EMBL/GenBank/DDBJ databases">
        <authorList>
            <person name="Hughes D."/>
        </authorList>
    </citation>
    <scope>NUCLEOTIDE SEQUENCE</scope>
    <source>
        <strain>Durham</strain>
        <strain evidence="3">NC isolate 2 -- Noor lab</strain>
    </source>
</reference>
<accession>T1H183</accession>
<feature type="domain" description="Peptidase S1" evidence="1">
    <location>
        <begin position="1"/>
        <end position="152"/>
    </location>
</feature>
<proteinExistence type="predicted"/>
<dbReference type="SUPFAM" id="SSF50494">
    <property type="entry name" value="Trypsin-like serine proteases"/>
    <property type="match status" value="1"/>
</dbReference>
<dbReference type="PANTHER" id="PTHR24260:SF135">
    <property type="entry name" value="CLIP DOMAIN-CONTAINING SERINE PROTEASE-RELATED"/>
    <property type="match status" value="1"/>
</dbReference>
<evidence type="ECO:0000259" key="1">
    <source>
        <dbReference type="PROSITE" id="PS50240"/>
    </source>
</evidence>
<evidence type="ECO:0000313" key="2">
    <source>
        <dbReference type="EnsemblMetazoa" id="MESCA009937-PA"/>
    </source>
</evidence>
<dbReference type="EMBL" id="CAQQ02091946">
    <property type="status" value="NOT_ANNOTATED_CDS"/>
    <property type="molecule type" value="Genomic_DNA"/>
</dbReference>
<dbReference type="SMART" id="SM00020">
    <property type="entry name" value="Tryp_SPc"/>
    <property type="match status" value="1"/>
</dbReference>
<dbReference type="InterPro" id="IPR033116">
    <property type="entry name" value="TRYPSIN_SER"/>
</dbReference>
<protein>
    <recommendedName>
        <fullName evidence="1">Peptidase S1 domain-containing protein</fullName>
    </recommendedName>
</protein>
<dbReference type="CDD" id="cd00190">
    <property type="entry name" value="Tryp_SPc"/>
    <property type="match status" value="1"/>
</dbReference>
<name>T1H183_MEGSC</name>
<dbReference type="AlphaFoldDB" id="T1H183"/>
<dbReference type="HOGENOM" id="CLU_006842_13_1_1"/>
<dbReference type="EMBL" id="CAQQ02091947">
    <property type="status" value="NOT_ANNOTATED_CDS"/>
    <property type="molecule type" value="Genomic_DNA"/>
</dbReference>
<dbReference type="Pfam" id="PF00089">
    <property type="entry name" value="Trypsin"/>
    <property type="match status" value="2"/>
</dbReference>
<dbReference type="GO" id="GO:0006508">
    <property type="term" value="P:proteolysis"/>
    <property type="evidence" value="ECO:0007669"/>
    <property type="project" value="InterPro"/>
</dbReference>